<evidence type="ECO:0000313" key="2">
    <source>
        <dbReference type="EMBL" id="GGB05084.1"/>
    </source>
</evidence>
<evidence type="ECO:0000256" key="1">
    <source>
        <dbReference type="HAMAP-Rule" id="MF_00827"/>
    </source>
</evidence>
<dbReference type="AlphaFoldDB" id="A0A916SK99"/>
<comment type="caution">
    <text evidence="2">The sequence shown here is derived from an EMBL/GenBank/DDBJ whole genome shotgun (WGS) entry which is preliminary data.</text>
</comment>
<dbReference type="HAMAP" id="MF_00827">
    <property type="entry name" value="UPF0386"/>
    <property type="match status" value="1"/>
</dbReference>
<sequence length="93" mass="10749">MVSIQALTTMNISRIEQRVLHVLAQGGYIRHLREDGRITEIECFTREGYVLADCTMAVFQQLRRKRLIESRSGGPYRISMQGRLNVRAQANNR</sequence>
<comment type="similarity">
    <text evidence="1">Belongs to the UPF0386 family.</text>
</comment>
<proteinExistence type="inferred from homology"/>
<dbReference type="Pfam" id="PF09857">
    <property type="entry name" value="YjhX_toxin"/>
    <property type="match status" value="1"/>
</dbReference>
<dbReference type="EMBL" id="BMHH01000018">
    <property type="protein sequence ID" value="GGB05084.1"/>
    <property type="molecule type" value="Genomic_DNA"/>
</dbReference>
<organism evidence="2 3">
    <name type="scientific">Brucella endophytica</name>
    <dbReference type="NCBI Taxonomy" id="1963359"/>
    <lineage>
        <taxon>Bacteria</taxon>
        <taxon>Pseudomonadati</taxon>
        <taxon>Pseudomonadota</taxon>
        <taxon>Alphaproteobacteria</taxon>
        <taxon>Hyphomicrobiales</taxon>
        <taxon>Brucellaceae</taxon>
        <taxon>Brucella/Ochrobactrum group</taxon>
        <taxon>Brucella</taxon>
    </lineage>
</organism>
<keyword evidence="3" id="KW-1185">Reference proteome</keyword>
<dbReference type="Proteomes" id="UP000646478">
    <property type="component" value="Unassembled WGS sequence"/>
</dbReference>
<accession>A0A916SK99</accession>
<evidence type="ECO:0000313" key="3">
    <source>
        <dbReference type="Proteomes" id="UP000646478"/>
    </source>
</evidence>
<name>A0A916SK99_9HYPH</name>
<protein>
    <recommendedName>
        <fullName evidence="1">UPF0386 protein GCM10011491_36510</fullName>
    </recommendedName>
</protein>
<dbReference type="InterPro" id="IPR018654">
    <property type="entry name" value="YjhX_toxin"/>
</dbReference>
<gene>
    <name evidence="2" type="primary">yjhX2</name>
    <name evidence="2" type="ORF">GCM10011491_36510</name>
</gene>
<reference evidence="2" key="1">
    <citation type="journal article" date="2014" name="Int. J. Syst. Evol. Microbiol.">
        <title>Complete genome sequence of Corynebacterium casei LMG S-19264T (=DSM 44701T), isolated from a smear-ripened cheese.</title>
        <authorList>
            <consortium name="US DOE Joint Genome Institute (JGI-PGF)"/>
            <person name="Walter F."/>
            <person name="Albersmeier A."/>
            <person name="Kalinowski J."/>
            <person name="Ruckert C."/>
        </authorList>
    </citation>
    <scope>NUCLEOTIDE SEQUENCE</scope>
    <source>
        <strain evidence="2">CGMCC 1.15082</strain>
    </source>
</reference>
<dbReference type="NCBIfam" id="NF010240">
    <property type="entry name" value="PRK13687.1"/>
    <property type="match status" value="1"/>
</dbReference>
<reference evidence="2" key="2">
    <citation type="submission" date="2020-09" db="EMBL/GenBank/DDBJ databases">
        <authorList>
            <person name="Sun Q."/>
            <person name="Zhou Y."/>
        </authorList>
    </citation>
    <scope>NUCLEOTIDE SEQUENCE</scope>
    <source>
        <strain evidence="2">CGMCC 1.15082</strain>
    </source>
</reference>